<dbReference type="SUPFAM" id="SSF47781">
    <property type="entry name" value="RuvA domain 2-like"/>
    <property type="match status" value="2"/>
</dbReference>
<dbReference type="SUPFAM" id="SSF53098">
    <property type="entry name" value="Ribonuclease H-like"/>
    <property type="match status" value="1"/>
</dbReference>
<dbReference type="SMART" id="SM00732">
    <property type="entry name" value="YqgFc"/>
    <property type="match status" value="1"/>
</dbReference>
<dbReference type="GO" id="GO:0006412">
    <property type="term" value="P:translation"/>
    <property type="evidence" value="ECO:0007669"/>
    <property type="project" value="TreeGrafter"/>
</dbReference>
<dbReference type="InterPro" id="IPR010994">
    <property type="entry name" value="RuvA_2-like"/>
</dbReference>
<dbReference type="EMBL" id="FNNU01000001">
    <property type="protein sequence ID" value="SDW17951.1"/>
    <property type="molecule type" value="Genomic_DNA"/>
</dbReference>
<dbReference type="Gene3D" id="1.10.3500.10">
    <property type="entry name" value="Tex N-terminal region-like"/>
    <property type="match status" value="1"/>
</dbReference>
<dbReference type="PANTHER" id="PTHR10724:SF10">
    <property type="entry name" value="S1 RNA-BINDING DOMAIN-CONTAINING PROTEIN 1"/>
    <property type="match status" value="1"/>
</dbReference>
<dbReference type="Proteomes" id="UP000243778">
    <property type="component" value="Unassembled WGS sequence"/>
</dbReference>
<dbReference type="GO" id="GO:0006139">
    <property type="term" value="P:nucleobase-containing compound metabolic process"/>
    <property type="evidence" value="ECO:0007669"/>
    <property type="project" value="InterPro"/>
</dbReference>
<proteinExistence type="predicted"/>
<feature type="compositionally biased region" description="Low complexity" evidence="1">
    <location>
        <begin position="737"/>
        <end position="754"/>
    </location>
</feature>
<dbReference type="GO" id="GO:0003735">
    <property type="term" value="F:structural constituent of ribosome"/>
    <property type="evidence" value="ECO:0007669"/>
    <property type="project" value="TreeGrafter"/>
</dbReference>
<dbReference type="GO" id="GO:0003729">
    <property type="term" value="F:mRNA binding"/>
    <property type="evidence" value="ECO:0007669"/>
    <property type="project" value="UniProtKB-ARBA"/>
</dbReference>
<sequence length="771" mass="83332">MDSISTRIANELGVRPQQVAAAVALLDEGSTVPFIARYRKEVTGSLDDTQLRHLEERLRYLRELDERRAAILASIEEQGKLTPELTREINLAETKTRLEDLYLPYKQKRRTKGQIALEAGLGELADGLFGDPTRDPEAEAARFVDAEKGFADVKAVLEGAKYILMERFAEDADLLAKLRGFLKDNATLAARLVPGKETEGAKFSDYFEHDEPFRSVPSHRALAIFRGRNEGVLSAALKVGEELPGSMHPGEVMIGERFGIANQGRAADKWLAEVVRWTWKVKLYTHLETDLFGELRDAAEDEAISVFARNLHDLLLAAPAGPRATLGLDPGLRTGCKVAVVDATGKVLDTATVYPHAPKNDWDGTLAVLARLCAKHGVDLIAIGNGTASRETDKLAGDLIAKVPGLKLTKVMVSEAGASVYSASELAAKEFPGLDVSLRGAVSIARRLQDPLAELVKIDPKSIGVGQYQHDVSQLKLARSLDAVVEDCVNAVGVDLNTASAALLARISGLNATLAQNIIAHRDAHGAFASRDDLKKVPRLGEKTYVLAAGFLRVMNGDNPLDASAVHPETYPLVQRIAADTGRDIRSLIGDSSFLKRLDPKAFTDEFFGLPTVTDILRELDKPGRDPRPEFKTATFQDGVESLNDLQPGMLLEGVVTNVTNFGAFVDIGVHQDGLVHISALAEKFVKDPREVVKAGDVVKVKVMEVDIPRKRVGLSMRLGDTPGEKVDGPRGGQGRGSRPAPATRSEPKAAAAAPNAAMAALFANAKQLRK</sequence>
<dbReference type="Gene3D" id="2.40.50.140">
    <property type="entry name" value="Nucleic acid-binding proteins"/>
    <property type="match status" value="1"/>
</dbReference>
<dbReference type="InterPro" id="IPR018974">
    <property type="entry name" value="Tex-like_N"/>
</dbReference>
<dbReference type="RefSeq" id="WP_090224043.1">
    <property type="nucleotide sequence ID" value="NZ_FNNU01000001.1"/>
</dbReference>
<dbReference type="InterPro" id="IPR023319">
    <property type="entry name" value="Tex-like_HTH_dom_sf"/>
</dbReference>
<dbReference type="InterPro" id="IPR055179">
    <property type="entry name" value="Tex-like_central_region"/>
</dbReference>
<evidence type="ECO:0000256" key="1">
    <source>
        <dbReference type="SAM" id="MobiDB-lite"/>
    </source>
</evidence>
<dbReference type="OrthoDB" id="9804714at2"/>
<dbReference type="FunFam" id="3.30.420.140:FF:000001">
    <property type="entry name" value="RNA-binding transcriptional accessory protein"/>
    <property type="match status" value="1"/>
</dbReference>
<dbReference type="Pfam" id="PF12836">
    <property type="entry name" value="HHH_3"/>
    <property type="match status" value="1"/>
</dbReference>
<dbReference type="GO" id="GO:0005829">
    <property type="term" value="C:cytosol"/>
    <property type="evidence" value="ECO:0007669"/>
    <property type="project" value="TreeGrafter"/>
</dbReference>
<accession>A0A1H2REY4</accession>
<dbReference type="CDD" id="cd05685">
    <property type="entry name" value="S1_Tex"/>
    <property type="match status" value="1"/>
</dbReference>
<dbReference type="InterPro" id="IPR044146">
    <property type="entry name" value="S1_Tex"/>
</dbReference>
<feature type="domain" description="S1 motif" evidence="2">
    <location>
        <begin position="649"/>
        <end position="718"/>
    </location>
</feature>
<feature type="region of interest" description="Disordered" evidence="1">
    <location>
        <begin position="715"/>
        <end position="754"/>
    </location>
</feature>
<gene>
    <name evidence="3" type="ORF">SAMN05216287_0333</name>
</gene>
<protein>
    <recommendedName>
        <fullName evidence="2">S1 motif domain-containing protein</fullName>
    </recommendedName>
</protein>
<dbReference type="Pfam" id="PF22706">
    <property type="entry name" value="Tex_central_region"/>
    <property type="match status" value="1"/>
</dbReference>
<dbReference type="InterPro" id="IPR050437">
    <property type="entry name" value="Ribos_protein_bS1-like"/>
</dbReference>
<reference evidence="4" key="1">
    <citation type="submission" date="2016-10" db="EMBL/GenBank/DDBJ databases">
        <authorList>
            <person name="Varghese N."/>
            <person name="Submissions S."/>
        </authorList>
    </citation>
    <scope>NUCLEOTIDE SEQUENCE [LARGE SCALE GENOMIC DNA]</scope>
    <source>
        <strain evidence="4">NRRL B-59562</strain>
    </source>
</reference>
<organism evidence="3 4">
    <name type="scientific">Pseudomonas kuykendallii</name>
    <dbReference type="NCBI Taxonomy" id="1007099"/>
    <lineage>
        <taxon>Bacteria</taxon>
        <taxon>Pseudomonadati</taxon>
        <taxon>Pseudomonadota</taxon>
        <taxon>Gammaproteobacteria</taxon>
        <taxon>Pseudomonadales</taxon>
        <taxon>Pseudomonadaceae</taxon>
        <taxon>Pseudomonas</taxon>
    </lineage>
</organism>
<dbReference type="PROSITE" id="PS50126">
    <property type="entry name" value="S1"/>
    <property type="match status" value="1"/>
</dbReference>
<dbReference type="Gene3D" id="1.10.150.310">
    <property type="entry name" value="Tex RuvX-like domain-like"/>
    <property type="match status" value="1"/>
</dbReference>
<dbReference type="PANTHER" id="PTHR10724">
    <property type="entry name" value="30S RIBOSOMAL PROTEIN S1"/>
    <property type="match status" value="1"/>
</dbReference>
<dbReference type="InterPro" id="IPR037027">
    <property type="entry name" value="YqgF/RNaseH-like_dom_sf"/>
</dbReference>
<dbReference type="STRING" id="1007099.SAMN05216287_0333"/>
<dbReference type="FunFam" id="1.10.150.310:FF:000001">
    <property type="entry name" value="RNA-binding transcriptional accessory protein"/>
    <property type="match status" value="1"/>
</dbReference>
<keyword evidence="4" id="KW-1185">Reference proteome</keyword>
<dbReference type="InterPro" id="IPR003029">
    <property type="entry name" value="S1_domain"/>
</dbReference>
<dbReference type="InterPro" id="IPR012337">
    <property type="entry name" value="RNaseH-like_sf"/>
</dbReference>
<dbReference type="Gene3D" id="3.30.420.140">
    <property type="entry name" value="YqgF/RNase H-like domain"/>
    <property type="match status" value="1"/>
</dbReference>
<dbReference type="InterPro" id="IPR012340">
    <property type="entry name" value="NA-bd_OB-fold"/>
</dbReference>
<evidence type="ECO:0000259" key="2">
    <source>
        <dbReference type="PROSITE" id="PS50126"/>
    </source>
</evidence>
<dbReference type="InterPro" id="IPR006641">
    <property type="entry name" value="YqgF/RNaseH-like_dom"/>
</dbReference>
<dbReference type="Pfam" id="PF16921">
    <property type="entry name" value="Tex_YqgF"/>
    <property type="match status" value="1"/>
</dbReference>
<dbReference type="Pfam" id="PF00575">
    <property type="entry name" value="S1"/>
    <property type="match status" value="1"/>
</dbReference>
<dbReference type="InterPro" id="IPR032639">
    <property type="entry name" value="Tex_YqgF"/>
</dbReference>
<dbReference type="AlphaFoldDB" id="A0A1H2REY4"/>
<evidence type="ECO:0000313" key="4">
    <source>
        <dbReference type="Proteomes" id="UP000243778"/>
    </source>
</evidence>
<dbReference type="SUPFAM" id="SSF158832">
    <property type="entry name" value="Tex N-terminal region-like"/>
    <property type="match status" value="1"/>
</dbReference>
<evidence type="ECO:0000313" key="3">
    <source>
        <dbReference type="EMBL" id="SDW17951.1"/>
    </source>
</evidence>
<dbReference type="Pfam" id="PF17674">
    <property type="entry name" value="HHH_9"/>
    <property type="match status" value="1"/>
</dbReference>
<dbReference type="InterPro" id="IPR041692">
    <property type="entry name" value="HHH_9"/>
</dbReference>
<dbReference type="SMART" id="SM00316">
    <property type="entry name" value="S1"/>
    <property type="match status" value="1"/>
</dbReference>
<dbReference type="FunFam" id="1.10.10.650:FF:000001">
    <property type="entry name" value="S1 RNA-binding domain 1"/>
    <property type="match status" value="1"/>
</dbReference>
<dbReference type="FunFam" id="2.40.50.140:FF:000051">
    <property type="entry name" value="RNA-binding transcriptional accessory protein"/>
    <property type="match status" value="1"/>
</dbReference>
<dbReference type="SUPFAM" id="SSF50249">
    <property type="entry name" value="Nucleic acid-binding proteins"/>
    <property type="match status" value="1"/>
</dbReference>
<dbReference type="Pfam" id="PF09371">
    <property type="entry name" value="Tex_N"/>
    <property type="match status" value="1"/>
</dbReference>
<dbReference type="InterPro" id="IPR023323">
    <property type="entry name" value="Tex-like_dom_sf"/>
</dbReference>
<dbReference type="Gene3D" id="1.10.10.650">
    <property type="entry name" value="RuvA domain 2-like"/>
    <property type="match status" value="1"/>
</dbReference>
<name>A0A1H2REY4_9PSED</name>